<sequence>MSLNFRKGILWGVCCLALPFLYGQEQDETLESAIFGEIGVCYVVPFAHGNNFLSEGYGLGNGFTIDAFVVMGSNWFVGGQGSHFKGEVTNVAAVGAIDKSGITHLHVMGGYSFINTGANRIFLEMAMGIGHANYRHIKEFKRFRDDGFSLATTLSSSYRITKSIGVYLKLDSYWDFLEVTTAPELENFFGRTQTFAPSIGIKLYTF</sequence>
<comment type="caution">
    <text evidence="1">The sequence shown here is derived from an EMBL/GenBank/DDBJ whole genome shotgun (WGS) entry which is preliminary data.</text>
</comment>
<accession>A0A444VNS3</accession>
<gene>
    <name evidence="1" type="ORF">DN53_11200</name>
</gene>
<reference evidence="1 2" key="1">
    <citation type="submission" date="2014-04" db="EMBL/GenBank/DDBJ databases">
        <title>Whole genome of Muricauda olearia.</title>
        <authorList>
            <person name="Zhang X.-H."/>
            <person name="Tang K."/>
        </authorList>
    </citation>
    <scope>NUCLEOTIDE SEQUENCE [LARGE SCALE GENOMIC DNA]</scope>
    <source>
        <strain evidence="1 2">Th120</strain>
    </source>
</reference>
<dbReference type="AlphaFoldDB" id="A0A444VNS3"/>
<evidence type="ECO:0000313" key="2">
    <source>
        <dbReference type="Proteomes" id="UP000290261"/>
    </source>
</evidence>
<evidence type="ECO:0008006" key="3">
    <source>
        <dbReference type="Google" id="ProtNLM"/>
    </source>
</evidence>
<proteinExistence type="predicted"/>
<dbReference type="RefSeq" id="WP_129653950.1">
    <property type="nucleotide sequence ID" value="NZ_ML142908.1"/>
</dbReference>
<evidence type="ECO:0000313" key="1">
    <source>
        <dbReference type="EMBL" id="RYC52433.1"/>
    </source>
</evidence>
<protein>
    <recommendedName>
        <fullName evidence="3">Outer membrane protein beta-barrel domain-containing protein</fullName>
    </recommendedName>
</protein>
<dbReference type="EMBL" id="JJMP01000003">
    <property type="protein sequence ID" value="RYC52433.1"/>
    <property type="molecule type" value="Genomic_DNA"/>
</dbReference>
<organism evidence="1 2">
    <name type="scientific">Flagellimonas olearia</name>
    <dbReference type="NCBI Taxonomy" id="552546"/>
    <lineage>
        <taxon>Bacteria</taxon>
        <taxon>Pseudomonadati</taxon>
        <taxon>Bacteroidota</taxon>
        <taxon>Flavobacteriia</taxon>
        <taxon>Flavobacteriales</taxon>
        <taxon>Flavobacteriaceae</taxon>
        <taxon>Flagellimonas</taxon>
    </lineage>
</organism>
<name>A0A444VNS3_9FLAO</name>
<keyword evidence="2" id="KW-1185">Reference proteome</keyword>
<dbReference type="Proteomes" id="UP000290261">
    <property type="component" value="Unassembled WGS sequence"/>
</dbReference>